<dbReference type="RefSeq" id="XP_001309526.1">
    <property type="nucleotide sequence ID" value="XM_001309525.1"/>
</dbReference>
<sequence>MFNLFLATVSSEKRPQIEADKVRFQGYGKFSKTGHQIAISSNQRLYYYASVHIINAYFSNCVANDLNLKWQMSCGGAIFLNKGSLYFERKDGSYSSSFDQCQATDKGGAIYAYDSACDIFQVNFFRCKAGNEGGAYYHDGMRYSRPYYANAKYNTLIIEYCTFKGNLADSYGGALAVKGAVPFTLKNSKFLNNGAVAGGALYGDYSDITMTNNLFVLNFGDHTRPCQNNKKCGSPNYQSFKYVPAGAILIRSSPEYFPVDVYSAENCFNQNFLLNNRWPDKSKTSVNILLLFAVRFKSVNDKMKWHTVNVIDNMTLAKKFNYPKEYPSKYIQLRANGINIRSFEMTGTRQDVEGCKIDGFPAVTPIPPATPIPTPYPTVPTPDPTQPPPPTRSLAATPYPTIPPPRTPFPSATIPPATKKKDTPFPTLAPPQTPAPTPSPIPTREPTAPPTATPAATRSAIPTPISVPPTINITIPANASVDEEINTSDCGEMCKTEHIPMRTPNAITINYESPVPNTEDSANNAKNAVIGRNTAAPDESAVGFVIAAVAAVAAVGVIAGIIYTLTRSKPPPMDLENAERVNMGNDNNAVENDNPIYNNNAAQDPFADEFEDA</sequence>
<evidence type="ECO:0000256" key="1">
    <source>
        <dbReference type="SAM" id="MobiDB-lite"/>
    </source>
</evidence>
<dbReference type="InterPro" id="IPR011050">
    <property type="entry name" value="Pectin_lyase_fold/virulence"/>
</dbReference>
<dbReference type="EMBL" id="DS113751">
    <property type="protein sequence ID" value="EAX96596.1"/>
    <property type="molecule type" value="Genomic_DNA"/>
</dbReference>
<dbReference type="VEuPathDB" id="TrichDB:TVAG_140850"/>
<feature type="compositionally biased region" description="Low complexity" evidence="1">
    <location>
        <begin position="453"/>
        <end position="464"/>
    </location>
</feature>
<dbReference type="SUPFAM" id="SSF51126">
    <property type="entry name" value="Pectin lyase-like"/>
    <property type="match status" value="1"/>
</dbReference>
<dbReference type="InParanoid" id="A2FEQ9"/>
<dbReference type="STRING" id="5722.A2FEQ9"/>
<dbReference type="VEuPathDB" id="TrichDB:TVAGG3_0603760"/>
<evidence type="ECO:0000256" key="2">
    <source>
        <dbReference type="SAM" id="Phobius"/>
    </source>
</evidence>
<feature type="compositionally biased region" description="Polar residues" evidence="1">
    <location>
        <begin position="584"/>
        <end position="602"/>
    </location>
</feature>
<name>A2FEQ9_TRIV3</name>
<dbReference type="KEGG" id="tva:4754376"/>
<gene>
    <name evidence="3" type="ORF">TVAG_140850</name>
</gene>
<feature type="region of interest" description="Disordered" evidence="1">
    <location>
        <begin position="369"/>
        <end position="467"/>
    </location>
</feature>
<reference evidence="3" key="2">
    <citation type="journal article" date="2007" name="Science">
        <title>Draft genome sequence of the sexually transmitted pathogen Trichomonas vaginalis.</title>
        <authorList>
            <person name="Carlton J.M."/>
            <person name="Hirt R.P."/>
            <person name="Silva J.C."/>
            <person name="Delcher A.L."/>
            <person name="Schatz M."/>
            <person name="Zhao Q."/>
            <person name="Wortman J.R."/>
            <person name="Bidwell S.L."/>
            <person name="Alsmark U.C.M."/>
            <person name="Besteiro S."/>
            <person name="Sicheritz-Ponten T."/>
            <person name="Noel C.J."/>
            <person name="Dacks J.B."/>
            <person name="Foster P.G."/>
            <person name="Simillion C."/>
            <person name="Van de Peer Y."/>
            <person name="Miranda-Saavedra D."/>
            <person name="Barton G.J."/>
            <person name="Westrop G.D."/>
            <person name="Mueller S."/>
            <person name="Dessi D."/>
            <person name="Fiori P.L."/>
            <person name="Ren Q."/>
            <person name="Paulsen I."/>
            <person name="Zhang H."/>
            <person name="Bastida-Corcuera F.D."/>
            <person name="Simoes-Barbosa A."/>
            <person name="Brown M.T."/>
            <person name="Hayes R.D."/>
            <person name="Mukherjee M."/>
            <person name="Okumura C.Y."/>
            <person name="Schneider R."/>
            <person name="Smith A.J."/>
            <person name="Vanacova S."/>
            <person name="Villalvazo M."/>
            <person name="Haas B.J."/>
            <person name="Pertea M."/>
            <person name="Feldblyum T.V."/>
            <person name="Utterback T.R."/>
            <person name="Shu C.L."/>
            <person name="Osoegawa K."/>
            <person name="de Jong P.J."/>
            <person name="Hrdy I."/>
            <person name="Horvathova L."/>
            <person name="Zubacova Z."/>
            <person name="Dolezal P."/>
            <person name="Malik S.B."/>
            <person name="Logsdon J.M. Jr."/>
            <person name="Henze K."/>
            <person name="Gupta A."/>
            <person name="Wang C.C."/>
            <person name="Dunne R.L."/>
            <person name="Upcroft J.A."/>
            <person name="Upcroft P."/>
            <person name="White O."/>
            <person name="Salzberg S.L."/>
            <person name="Tang P."/>
            <person name="Chiu C.-H."/>
            <person name="Lee Y.-S."/>
            <person name="Embley T.M."/>
            <person name="Coombs G.H."/>
            <person name="Mottram J.C."/>
            <person name="Tachezy J."/>
            <person name="Fraser-Liggett C.M."/>
            <person name="Johnson P.J."/>
        </authorList>
    </citation>
    <scope>NUCLEOTIDE SEQUENCE [LARGE SCALE GENOMIC DNA]</scope>
    <source>
        <strain evidence="3">G3</strain>
    </source>
</reference>
<dbReference type="AlphaFoldDB" id="A2FEQ9"/>
<evidence type="ECO:0000313" key="4">
    <source>
        <dbReference type="Proteomes" id="UP000001542"/>
    </source>
</evidence>
<reference evidence="3" key="1">
    <citation type="submission" date="2006-10" db="EMBL/GenBank/DDBJ databases">
        <authorList>
            <person name="Amadeo P."/>
            <person name="Zhao Q."/>
            <person name="Wortman J."/>
            <person name="Fraser-Liggett C."/>
            <person name="Carlton J."/>
        </authorList>
    </citation>
    <scope>NUCLEOTIDE SEQUENCE</scope>
    <source>
        <strain evidence="3">G3</strain>
    </source>
</reference>
<feature type="region of interest" description="Disordered" evidence="1">
    <location>
        <begin position="569"/>
        <end position="613"/>
    </location>
</feature>
<evidence type="ECO:0000313" key="3">
    <source>
        <dbReference type="EMBL" id="EAX96596.1"/>
    </source>
</evidence>
<keyword evidence="2" id="KW-0812">Transmembrane</keyword>
<keyword evidence="2" id="KW-0472">Membrane</keyword>
<dbReference type="Proteomes" id="UP000001542">
    <property type="component" value="Unassembled WGS sequence"/>
</dbReference>
<feature type="compositionally biased region" description="Pro residues" evidence="1">
    <location>
        <begin position="369"/>
        <end position="391"/>
    </location>
</feature>
<keyword evidence="4" id="KW-1185">Reference proteome</keyword>
<protein>
    <submittedName>
        <fullName evidence="3">Polymorphic outer membrane protein, putative</fullName>
    </submittedName>
</protein>
<feature type="compositionally biased region" description="Pro residues" evidence="1">
    <location>
        <begin position="427"/>
        <end position="452"/>
    </location>
</feature>
<keyword evidence="2" id="KW-1133">Transmembrane helix</keyword>
<feature type="transmembrane region" description="Helical" evidence="2">
    <location>
        <begin position="541"/>
        <end position="565"/>
    </location>
</feature>
<organism evidence="3 4">
    <name type="scientific">Trichomonas vaginalis (strain ATCC PRA-98 / G3)</name>
    <dbReference type="NCBI Taxonomy" id="412133"/>
    <lineage>
        <taxon>Eukaryota</taxon>
        <taxon>Metamonada</taxon>
        <taxon>Parabasalia</taxon>
        <taxon>Trichomonadida</taxon>
        <taxon>Trichomonadidae</taxon>
        <taxon>Trichomonas</taxon>
    </lineage>
</organism>
<accession>A2FEQ9</accession>
<proteinExistence type="predicted"/>